<dbReference type="GO" id="GO:0046872">
    <property type="term" value="F:metal ion binding"/>
    <property type="evidence" value="ECO:0007669"/>
    <property type="project" value="UniProtKB-KW"/>
</dbReference>
<evidence type="ECO:0000313" key="5">
    <source>
        <dbReference type="EMBL" id="KAG7402226.1"/>
    </source>
</evidence>
<dbReference type="OrthoDB" id="6079689at2759"/>
<name>A0A8T1X8P8_9STRA</name>
<evidence type="ECO:0000256" key="4">
    <source>
        <dbReference type="SAM" id="MobiDB-lite"/>
    </source>
</evidence>
<evidence type="ECO:0000256" key="2">
    <source>
        <dbReference type="ARBA" id="ARBA00022723"/>
    </source>
</evidence>
<dbReference type="PANTHER" id="PTHR10060:SF15">
    <property type="entry name" value="DEOXYRIBONUCLEASE TATDN1"/>
    <property type="match status" value="1"/>
</dbReference>
<evidence type="ECO:0000313" key="6">
    <source>
        <dbReference type="Proteomes" id="UP000693981"/>
    </source>
</evidence>
<dbReference type="PIRSF" id="PIRSF005902">
    <property type="entry name" value="DNase_TatD"/>
    <property type="match status" value="1"/>
</dbReference>
<evidence type="ECO:0000256" key="1">
    <source>
        <dbReference type="ARBA" id="ARBA00009275"/>
    </source>
</evidence>
<keyword evidence="2" id="KW-0479">Metal-binding</keyword>
<comment type="similarity">
    <text evidence="1">Belongs to the metallo-dependent hydrolases superfamily. TatD-type hydrolase family.</text>
</comment>
<comment type="caution">
    <text evidence="5">The sequence shown here is derived from an EMBL/GenBank/DDBJ whole genome shotgun (WGS) entry which is preliminary data.</text>
</comment>
<dbReference type="Pfam" id="PF01026">
    <property type="entry name" value="TatD_DNase"/>
    <property type="match status" value="1"/>
</dbReference>
<dbReference type="InterPro" id="IPR050891">
    <property type="entry name" value="TatD-type_Hydrolase"/>
</dbReference>
<dbReference type="GO" id="GO:0008310">
    <property type="term" value="F:single-stranded DNA 3'-5' DNA exonuclease activity"/>
    <property type="evidence" value="ECO:0007669"/>
    <property type="project" value="TreeGrafter"/>
</dbReference>
<proteinExistence type="inferred from homology"/>
<dbReference type="InterPro" id="IPR001130">
    <property type="entry name" value="TatD-like"/>
</dbReference>
<reference evidence="5" key="1">
    <citation type="submission" date="2021-02" db="EMBL/GenBank/DDBJ databases">
        <authorList>
            <person name="Palmer J.M."/>
        </authorList>
    </citation>
    <scope>NUCLEOTIDE SEQUENCE</scope>
    <source>
        <strain evidence="5">SCRP23</strain>
    </source>
</reference>
<organism evidence="5 6">
    <name type="scientific">Phytophthora boehmeriae</name>
    <dbReference type="NCBI Taxonomy" id="109152"/>
    <lineage>
        <taxon>Eukaryota</taxon>
        <taxon>Sar</taxon>
        <taxon>Stramenopiles</taxon>
        <taxon>Oomycota</taxon>
        <taxon>Peronosporomycetes</taxon>
        <taxon>Peronosporales</taxon>
        <taxon>Peronosporaceae</taxon>
        <taxon>Phytophthora</taxon>
    </lineage>
</organism>
<sequence>MEATEASFPPPGHDELSTNAWYYVHQATASSTKTQGKKSRAETTSKPLKMSKKRVSNGSEPIPMELFDFDCNLTHEDLKRDVGNLLQQALKVGVQEMLVPGATIEESQRSIELCRQYPSKLFPTAGVHPYNALAIPTQEELSKLFQLLELQEVRAVGECGLDYSPGFPDPSLQKTWFTNQLAMACKVRKPLFLHERLAHQDFMELIGQVTKEFDGYFPPAVVHCFTGKEEELKAYVDRDWYIGITGFICKKHGAELREMVRHVPLDRLVLETDAPYMGFPKCRRAEVTDAKKQYPNVPSAMPQVAQAVATALGKSPQEIARLTRANARRFLRL</sequence>
<accession>A0A8T1X8P8</accession>
<dbReference type="EMBL" id="JAGDFL010000002">
    <property type="protein sequence ID" value="KAG7402226.1"/>
    <property type="molecule type" value="Genomic_DNA"/>
</dbReference>
<feature type="region of interest" description="Disordered" evidence="4">
    <location>
        <begin position="28"/>
        <end position="57"/>
    </location>
</feature>
<evidence type="ECO:0000256" key="3">
    <source>
        <dbReference type="ARBA" id="ARBA00022801"/>
    </source>
</evidence>
<dbReference type="Proteomes" id="UP000693981">
    <property type="component" value="Unassembled WGS sequence"/>
</dbReference>
<keyword evidence="3" id="KW-0378">Hydrolase</keyword>
<dbReference type="AlphaFoldDB" id="A0A8T1X8P8"/>
<dbReference type="FunFam" id="3.20.20.140:FF:000005">
    <property type="entry name" value="TatD family hydrolase"/>
    <property type="match status" value="1"/>
</dbReference>
<dbReference type="GO" id="GO:0005829">
    <property type="term" value="C:cytosol"/>
    <property type="evidence" value="ECO:0007669"/>
    <property type="project" value="TreeGrafter"/>
</dbReference>
<dbReference type="PANTHER" id="PTHR10060">
    <property type="entry name" value="TATD FAMILY DEOXYRIBONUCLEASE"/>
    <property type="match status" value="1"/>
</dbReference>
<gene>
    <name evidence="5" type="ORF">PHYBOEH_003485</name>
</gene>
<protein>
    <recommendedName>
        <fullName evidence="7">TatD related DNase</fullName>
    </recommendedName>
</protein>
<dbReference type="CDD" id="cd01310">
    <property type="entry name" value="TatD_DNAse"/>
    <property type="match status" value="1"/>
</dbReference>
<evidence type="ECO:0008006" key="7">
    <source>
        <dbReference type="Google" id="ProtNLM"/>
    </source>
</evidence>
<keyword evidence="6" id="KW-1185">Reference proteome</keyword>